<evidence type="ECO:0000313" key="2">
    <source>
        <dbReference type="EMBL" id="GAH86557.1"/>
    </source>
</evidence>
<reference evidence="2" key="1">
    <citation type="journal article" date="2014" name="Front. Microbiol.">
        <title>High frequency of phylogenetically diverse reductive dehalogenase-homologous genes in deep subseafloor sedimentary metagenomes.</title>
        <authorList>
            <person name="Kawai M."/>
            <person name="Futagami T."/>
            <person name="Toyoda A."/>
            <person name="Takaki Y."/>
            <person name="Nishi S."/>
            <person name="Hori S."/>
            <person name="Arai W."/>
            <person name="Tsubouchi T."/>
            <person name="Morono Y."/>
            <person name="Uchiyama I."/>
            <person name="Ito T."/>
            <person name="Fujiyama A."/>
            <person name="Inagaki F."/>
            <person name="Takami H."/>
        </authorList>
    </citation>
    <scope>NUCLEOTIDE SEQUENCE</scope>
    <source>
        <strain evidence="2">Expedition CK06-06</strain>
    </source>
</reference>
<dbReference type="InterPro" id="IPR040561">
    <property type="entry name" value="LPD38"/>
</dbReference>
<gene>
    <name evidence="2" type="ORF">S03H2_67160</name>
</gene>
<feature type="non-terminal residue" evidence="2">
    <location>
        <position position="182"/>
    </location>
</feature>
<sequence>TVPSVLLYLRNREDPEYQEIPRILRDIAWITKMPEGVPVVGGKYVGIPKPFAYGQIFGSAVERFIEYVDRKDPRALNGLVKSAIDSLLPVQGDPSAMILPTGIKPLIENITNWSFFKERAVFPQYLEERLPFQQRTKYNSEFTKRIGRALGKSPAKIENWVKGYFGGTGKYALDLTDLGVRT</sequence>
<comment type="caution">
    <text evidence="2">The sequence shown here is derived from an EMBL/GenBank/DDBJ whole genome shotgun (WGS) entry which is preliminary data.</text>
</comment>
<dbReference type="AlphaFoldDB" id="X1IXX7"/>
<feature type="non-terminal residue" evidence="2">
    <location>
        <position position="1"/>
    </location>
</feature>
<protein>
    <recommendedName>
        <fullName evidence="1">Large polyvalent protein associated domain-containing protein</fullName>
    </recommendedName>
</protein>
<evidence type="ECO:0000259" key="1">
    <source>
        <dbReference type="Pfam" id="PF18857"/>
    </source>
</evidence>
<name>X1IXX7_9ZZZZ</name>
<accession>X1IXX7</accession>
<dbReference type="EMBL" id="BARU01043923">
    <property type="protein sequence ID" value="GAH86557.1"/>
    <property type="molecule type" value="Genomic_DNA"/>
</dbReference>
<proteinExistence type="predicted"/>
<dbReference type="Pfam" id="PF18857">
    <property type="entry name" value="LPD38"/>
    <property type="match status" value="1"/>
</dbReference>
<organism evidence="2">
    <name type="scientific">marine sediment metagenome</name>
    <dbReference type="NCBI Taxonomy" id="412755"/>
    <lineage>
        <taxon>unclassified sequences</taxon>
        <taxon>metagenomes</taxon>
        <taxon>ecological metagenomes</taxon>
    </lineage>
</organism>
<feature type="domain" description="Large polyvalent protein associated" evidence="1">
    <location>
        <begin position="14"/>
        <end position="177"/>
    </location>
</feature>